<accession>A0ABT2FXF1</accession>
<reference evidence="2 3" key="1">
    <citation type="submission" date="2022-08" db="EMBL/GenBank/DDBJ databases">
        <title>YIM 101645 draft genome.</title>
        <authorList>
            <person name="Chen X."/>
        </authorList>
    </citation>
    <scope>NUCLEOTIDE SEQUENCE [LARGE SCALE GENOMIC DNA]</scope>
    <source>
        <strain evidence="2 3">YIM 101645</strain>
    </source>
</reference>
<dbReference type="RefSeq" id="WP_259427993.1">
    <property type="nucleotide sequence ID" value="NZ_JANWTC010000006.1"/>
</dbReference>
<proteinExistence type="predicted"/>
<gene>
    <name evidence="2" type="ORF">NYP18_09685</name>
</gene>
<sequence>MRHIKMTALAGALACGLALTACGTDSSPTTETTVTTEADGSIAIPLNADGTVDETLFFELMTRAEETVTSEVFTSRLVDPATREPLDGDSDTSYIDYEAEQLLRIEVIDGMTYETFETAEEMWTRVDGGTWESAMEEVTEEDLTEAEEEVDAEEYWEDPLTSSVEIIDLDARVFRINQEYRDDEDTYAAEITLDDQMHVIESLIDFGDGTAFLQETTSINEPVEFPTDLPI</sequence>
<evidence type="ECO:0000256" key="1">
    <source>
        <dbReference type="SAM" id="SignalP"/>
    </source>
</evidence>
<evidence type="ECO:0000313" key="2">
    <source>
        <dbReference type="EMBL" id="MCS5479925.1"/>
    </source>
</evidence>
<feature type="chain" id="PRO_5046428572" description="Secreted protein" evidence="1">
    <location>
        <begin position="24"/>
        <end position="231"/>
    </location>
</feature>
<evidence type="ECO:0008006" key="4">
    <source>
        <dbReference type="Google" id="ProtNLM"/>
    </source>
</evidence>
<comment type="caution">
    <text evidence="2">The sequence shown here is derived from an EMBL/GenBank/DDBJ whole genome shotgun (WGS) entry which is preliminary data.</text>
</comment>
<protein>
    <recommendedName>
        <fullName evidence="4">Secreted protein</fullName>
    </recommendedName>
</protein>
<evidence type="ECO:0000313" key="3">
    <source>
        <dbReference type="Proteomes" id="UP001205965"/>
    </source>
</evidence>
<dbReference type="Proteomes" id="UP001205965">
    <property type="component" value="Unassembled WGS sequence"/>
</dbReference>
<keyword evidence="3" id="KW-1185">Reference proteome</keyword>
<name>A0ABT2FXF1_9CORY</name>
<organism evidence="2 3">
    <name type="scientific">Corynebacterium lemuris</name>
    <dbReference type="NCBI Taxonomy" id="1859292"/>
    <lineage>
        <taxon>Bacteria</taxon>
        <taxon>Bacillati</taxon>
        <taxon>Actinomycetota</taxon>
        <taxon>Actinomycetes</taxon>
        <taxon>Mycobacteriales</taxon>
        <taxon>Corynebacteriaceae</taxon>
        <taxon>Corynebacterium</taxon>
    </lineage>
</organism>
<dbReference type="EMBL" id="JANWTC010000006">
    <property type="protein sequence ID" value="MCS5479925.1"/>
    <property type="molecule type" value="Genomic_DNA"/>
</dbReference>
<feature type="signal peptide" evidence="1">
    <location>
        <begin position="1"/>
        <end position="23"/>
    </location>
</feature>
<dbReference type="PROSITE" id="PS51257">
    <property type="entry name" value="PROKAR_LIPOPROTEIN"/>
    <property type="match status" value="1"/>
</dbReference>
<keyword evidence="1" id="KW-0732">Signal</keyword>